<dbReference type="PROSITE" id="PS50850">
    <property type="entry name" value="MFS"/>
    <property type="match status" value="1"/>
</dbReference>
<evidence type="ECO:0000256" key="4">
    <source>
        <dbReference type="ARBA" id="ARBA00022989"/>
    </source>
</evidence>
<keyword evidence="3 7" id="KW-0812">Transmembrane</keyword>
<keyword evidence="6" id="KW-0325">Glycoprotein</keyword>
<keyword evidence="5 7" id="KW-0472">Membrane</keyword>
<dbReference type="FunFam" id="1.20.1250.20:FF:000011">
    <property type="entry name" value="MFS multidrug transporter, putative"/>
    <property type="match status" value="1"/>
</dbReference>
<organism evidence="9 10">
    <name type="scientific">Beauveria bassiana</name>
    <name type="common">White muscardine disease fungus</name>
    <name type="synonym">Tritirachium shiotae</name>
    <dbReference type="NCBI Taxonomy" id="176275"/>
    <lineage>
        <taxon>Eukaryota</taxon>
        <taxon>Fungi</taxon>
        <taxon>Dikarya</taxon>
        <taxon>Ascomycota</taxon>
        <taxon>Pezizomycotina</taxon>
        <taxon>Sordariomycetes</taxon>
        <taxon>Hypocreomycetidae</taxon>
        <taxon>Hypocreales</taxon>
        <taxon>Cordycipitaceae</taxon>
        <taxon>Beauveria</taxon>
    </lineage>
</organism>
<feature type="transmembrane region" description="Helical" evidence="7">
    <location>
        <begin position="378"/>
        <end position="401"/>
    </location>
</feature>
<keyword evidence="4 7" id="KW-1133">Transmembrane helix</keyword>
<accession>A0A2N6NCR8</accession>
<evidence type="ECO:0000313" key="10">
    <source>
        <dbReference type="Proteomes" id="UP000235728"/>
    </source>
</evidence>
<gene>
    <name evidence="9" type="ORF">BM221_009261</name>
</gene>
<feature type="transmembrane region" description="Helical" evidence="7">
    <location>
        <begin position="110"/>
        <end position="130"/>
    </location>
</feature>
<dbReference type="AlphaFoldDB" id="A0A2N6NCR8"/>
<dbReference type="EMBL" id="MRVG01000011">
    <property type="protein sequence ID" value="PMB65073.1"/>
    <property type="molecule type" value="Genomic_DNA"/>
</dbReference>
<evidence type="ECO:0000256" key="6">
    <source>
        <dbReference type="ARBA" id="ARBA00023180"/>
    </source>
</evidence>
<comment type="similarity">
    <text evidence="2">Belongs to the major facilitator superfamily.</text>
</comment>
<feature type="transmembrane region" description="Helical" evidence="7">
    <location>
        <begin position="199"/>
        <end position="219"/>
    </location>
</feature>
<dbReference type="InterPro" id="IPR011701">
    <property type="entry name" value="MFS"/>
</dbReference>
<dbReference type="InterPro" id="IPR036259">
    <property type="entry name" value="MFS_trans_sf"/>
</dbReference>
<evidence type="ECO:0000256" key="5">
    <source>
        <dbReference type="ARBA" id="ARBA00023136"/>
    </source>
</evidence>
<feature type="transmembrane region" description="Helical" evidence="7">
    <location>
        <begin position="136"/>
        <end position="162"/>
    </location>
</feature>
<dbReference type="OMA" id="AHYHTHW"/>
<feature type="transmembrane region" description="Helical" evidence="7">
    <location>
        <begin position="43"/>
        <end position="63"/>
    </location>
</feature>
<feature type="transmembrane region" description="Helical" evidence="7">
    <location>
        <begin position="353"/>
        <end position="372"/>
    </location>
</feature>
<proteinExistence type="inferred from homology"/>
<evidence type="ECO:0000256" key="1">
    <source>
        <dbReference type="ARBA" id="ARBA00004141"/>
    </source>
</evidence>
<reference evidence="9 10" key="1">
    <citation type="journal article" date="2016" name="Appl. Microbiol. Biotechnol.">
        <title>Characterization of T-DNA insertion mutants with decreased virulence in the entomopathogenic fungus Beauveria bassiana JEF-007.</title>
        <authorList>
            <person name="Kim S."/>
            <person name="Lee S.J."/>
            <person name="Nai Y.S."/>
            <person name="Yu J.S."/>
            <person name="Lee M.R."/>
            <person name="Yang Y.T."/>
            <person name="Kim J.S."/>
        </authorList>
    </citation>
    <scope>NUCLEOTIDE SEQUENCE [LARGE SCALE GENOMIC DNA]</scope>
    <source>
        <strain evidence="9 10">JEF-007</strain>
    </source>
</reference>
<dbReference type="Gene3D" id="1.20.1250.20">
    <property type="entry name" value="MFS general substrate transporter like domains"/>
    <property type="match status" value="1"/>
</dbReference>
<evidence type="ECO:0000256" key="2">
    <source>
        <dbReference type="ARBA" id="ARBA00008335"/>
    </source>
</evidence>
<comment type="subcellular location">
    <subcellularLocation>
        <location evidence="1">Membrane</location>
        <topology evidence="1">Multi-pass membrane protein</topology>
    </subcellularLocation>
</comment>
<evidence type="ECO:0000256" key="3">
    <source>
        <dbReference type="ARBA" id="ARBA00022692"/>
    </source>
</evidence>
<dbReference type="SUPFAM" id="SSF103473">
    <property type="entry name" value="MFS general substrate transporter"/>
    <property type="match status" value="1"/>
</dbReference>
<dbReference type="GO" id="GO:0022857">
    <property type="term" value="F:transmembrane transporter activity"/>
    <property type="evidence" value="ECO:0007669"/>
    <property type="project" value="InterPro"/>
</dbReference>
<dbReference type="PANTHER" id="PTHR23502:SF68">
    <property type="entry name" value="MULTIDRUG TRANSPORTER, PUTATIVE (AFU_ORTHOLOGUE AFUA_3G01120)-RELATED"/>
    <property type="match status" value="1"/>
</dbReference>
<dbReference type="InterPro" id="IPR020846">
    <property type="entry name" value="MFS_dom"/>
</dbReference>
<comment type="caution">
    <text evidence="9">The sequence shown here is derived from an EMBL/GenBank/DDBJ whole genome shotgun (WGS) entry which is preliminary data.</text>
</comment>
<dbReference type="PANTHER" id="PTHR23502">
    <property type="entry name" value="MAJOR FACILITATOR SUPERFAMILY"/>
    <property type="match status" value="1"/>
</dbReference>
<sequence>MDPEVSTLSTVAVAKSAEPDSVDWDGPKDPAHPRNWTKGTKQMHVLIISVFTLYSNLAAVMFAPGAPQLVKEFGITSNIVASFTVSIYILGYVFGPLLLSSMSELYGRLVIYHTCNAVYMAFTIGCALSKNATMFLVFRFICGSAASAPMVVGGGTIADLYIARERGKAMALFALGPLLGPVIGPVIGGFVTERLGWRWTFWIILILAGAVTVTALILMRETFEPVLLERKAASLRKSAGNMFLQARTFDKNRTPTQLLARASIRPLRMLFLDPVVFLLSLYTAFMFGLIYLLFTTLPAVFELTYHFATETSGLAYLGLGIGMIVSIVLFAIFSDKLLHQPREGKLERPELRLILMIWSTPVIPIGFFWYGWSADKVTHWIVPILGTLVIGLGAFLTLMPAQLYLEDAFGAEAAASALAANTVLRSLFGALLPLAGPAMYGALGLGWGNSLLAFITLAFCPIPFLFYKYGEGLRNKFPISL</sequence>
<dbReference type="CDD" id="cd17323">
    <property type="entry name" value="MFS_Tpo1_MDR_like"/>
    <property type="match status" value="1"/>
</dbReference>
<dbReference type="Proteomes" id="UP000235728">
    <property type="component" value="Unassembled WGS sequence"/>
</dbReference>
<feature type="transmembrane region" description="Helical" evidence="7">
    <location>
        <begin position="447"/>
        <end position="467"/>
    </location>
</feature>
<feature type="transmembrane region" description="Helical" evidence="7">
    <location>
        <begin position="75"/>
        <end position="98"/>
    </location>
</feature>
<evidence type="ECO:0000256" key="7">
    <source>
        <dbReference type="SAM" id="Phobius"/>
    </source>
</evidence>
<dbReference type="GO" id="GO:0016020">
    <property type="term" value="C:membrane"/>
    <property type="evidence" value="ECO:0007669"/>
    <property type="project" value="UniProtKB-SubCell"/>
</dbReference>
<feature type="transmembrane region" description="Helical" evidence="7">
    <location>
        <begin position="169"/>
        <end position="187"/>
    </location>
</feature>
<dbReference type="Pfam" id="PF07690">
    <property type="entry name" value="MFS_1"/>
    <property type="match status" value="1"/>
</dbReference>
<name>A0A2N6NCR8_BEABA</name>
<protein>
    <submittedName>
        <fullName evidence="9">Putative transporter</fullName>
    </submittedName>
</protein>
<feature type="domain" description="Major facilitator superfamily (MFS) profile" evidence="8">
    <location>
        <begin position="42"/>
        <end position="476"/>
    </location>
</feature>
<feature type="transmembrane region" description="Helical" evidence="7">
    <location>
        <begin position="270"/>
        <end position="294"/>
    </location>
</feature>
<feature type="transmembrane region" description="Helical" evidence="7">
    <location>
        <begin position="314"/>
        <end position="333"/>
    </location>
</feature>
<evidence type="ECO:0000259" key="8">
    <source>
        <dbReference type="PROSITE" id="PS50850"/>
    </source>
</evidence>
<evidence type="ECO:0000313" key="9">
    <source>
        <dbReference type="EMBL" id="PMB65073.1"/>
    </source>
</evidence>